<dbReference type="EMBL" id="CP048659">
    <property type="protein sequence ID" value="QOW45122.1"/>
    <property type="molecule type" value="Genomic_DNA"/>
</dbReference>
<gene>
    <name evidence="2" type="ORF">G0028_03955</name>
</gene>
<keyword evidence="3" id="KW-1185">Reference proteome</keyword>
<feature type="transmembrane region" description="Helical" evidence="1">
    <location>
        <begin position="332"/>
        <end position="353"/>
    </location>
</feature>
<name>A0A7S6VUT7_9GAMM</name>
<feature type="transmembrane region" description="Helical" evidence="1">
    <location>
        <begin position="139"/>
        <end position="163"/>
    </location>
</feature>
<feature type="transmembrane region" description="Helical" evidence="1">
    <location>
        <begin position="206"/>
        <end position="227"/>
    </location>
</feature>
<dbReference type="AlphaFoldDB" id="A0A7S6VUT7"/>
<proteinExistence type="predicted"/>
<evidence type="ECO:0000313" key="2">
    <source>
        <dbReference type="EMBL" id="QOW45122.1"/>
    </source>
</evidence>
<feature type="transmembrane region" description="Helical" evidence="1">
    <location>
        <begin position="233"/>
        <end position="253"/>
    </location>
</feature>
<organism evidence="2 3">
    <name type="scientific">Acinetobacter piscicola</name>
    <dbReference type="NCBI Taxonomy" id="2006115"/>
    <lineage>
        <taxon>Bacteria</taxon>
        <taxon>Pseudomonadati</taxon>
        <taxon>Pseudomonadota</taxon>
        <taxon>Gammaproteobacteria</taxon>
        <taxon>Moraxellales</taxon>
        <taxon>Moraxellaceae</taxon>
        <taxon>Acinetobacter</taxon>
    </lineage>
</organism>
<reference evidence="2 3" key="1">
    <citation type="submission" date="2020-02" db="EMBL/GenBank/DDBJ databases">
        <title>Tigecycline-resistant Acinetobacter species from pigs and migratory birds.</title>
        <authorList>
            <person name="Chen C."/>
            <person name="Sun J."/>
            <person name="Liao X.-P."/>
            <person name="Liu Y.-H."/>
        </authorList>
    </citation>
    <scope>NUCLEOTIDE SEQUENCE [LARGE SCALE GENOMIC DNA]</scope>
    <source>
        <strain evidence="2 3">YH12207_T</strain>
    </source>
</reference>
<feature type="transmembrane region" description="Helical" evidence="1">
    <location>
        <begin position="265"/>
        <end position="287"/>
    </location>
</feature>
<evidence type="ECO:0008006" key="4">
    <source>
        <dbReference type="Google" id="ProtNLM"/>
    </source>
</evidence>
<evidence type="ECO:0000313" key="3">
    <source>
        <dbReference type="Proteomes" id="UP000593966"/>
    </source>
</evidence>
<dbReference type="Proteomes" id="UP000593966">
    <property type="component" value="Chromosome"/>
</dbReference>
<evidence type="ECO:0000256" key="1">
    <source>
        <dbReference type="SAM" id="Phobius"/>
    </source>
</evidence>
<feature type="transmembrane region" description="Helical" evidence="1">
    <location>
        <begin position="112"/>
        <end position="132"/>
    </location>
</feature>
<accession>A0A7S6VUT7</accession>
<keyword evidence="1" id="KW-0812">Transmembrane</keyword>
<dbReference type="SUPFAM" id="SSF161070">
    <property type="entry name" value="SNF-like"/>
    <property type="match status" value="1"/>
</dbReference>
<protein>
    <recommendedName>
        <fullName evidence="4">Sodium-dependent transporter</fullName>
    </recommendedName>
</protein>
<feature type="transmembrane region" description="Helical" evidence="1">
    <location>
        <begin position="293"/>
        <end position="311"/>
    </location>
</feature>
<keyword evidence="1" id="KW-1133">Transmembrane helix</keyword>
<keyword evidence="1" id="KW-0472">Membrane</keyword>
<feature type="transmembrane region" description="Helical" evidence="1">
    <location>
        <begin position="175"/>
        <end position="194"/>
    </location>
</feature>
<dbReference type="InterPro" id="IPR037272">
    <property type="entry name" value="SNS_sf"/>
</dbReference>
<sequence>MSRWLSPLMAFCLSFMIIVGLAPSLDIQFDRQIDFWLLWLATMLLLALPITYLEIALAKRSKQSPLAALAALTRDADASQKWRIVGWLSVVFIPFLAGAIVSNITVNALQSVQLSLQANVFFVICAVVAFALSFLSRQILVVLTTLAVIASLIVANVFGTALQPWHVTAIEFKEWGNAAILALVASGLGLGLYWQTNTLHAKESAATGVVLPIWLAQLIAVIAFGFFAVSAQIPAYTVCFAAIASAALLLQLAKEQLSQRQIAPVLQFVIVLVALLVWAIPNIAVIFNPILMLWGLVICLIYAIFVGWIMKISHLRKAMNFSNEAFYNIWRIAVRIVSPLAIVLAIIALVGQLF</sequence>
<feature type="transmembrane region" description="Helical" evidence="1">
    <location>
        <begin position="84"/>
        <end position="106"/>
    </location>
</feature>
<feature type="transmembrane region" description="Helical" evidence="1">
    <location>
        <begin position="36"/>
        <end position="57"/>
    </location>
</feature>